<feature type="DNA-binding region" description="H-T-H motif" evidence="2">
    <location>
        <begin position="43"/>
        <end position="62"/>
    </location>
</feature>
<dbReference type="PROSITE" id="PS50977">
    <property type="entry name" value="HTH_TETR_2"/>
    <property type="match status" value="1"/>
</dbReference>
<keyword evidence="5" id="KW-1185">Reference proteome</keyword>
<dbReference type="EMBL" id="JAGSOV010000023">
    <property type="protein sequence ID" value="MCO1655521.1"/>
    <property type="molecule type" value="Genomic_DNA"/>
</dbReference>
<evidence type="ECO:0000259" key="3">
    <source>
        <dbReference type="PROSITE" id="PS50977"/>
    </source>
</evidence>
<dbReference type="InterPro" id="IPR036271">
    <property type="entry name" value="Tet_transcr_reg_TetR-rel_C_sf"/>
</dbReference>
<dbReference type="Pfam" id="PF17918">
    <property type="entry name" value="TetR_C_15"/>
    <property type="match status" value="1"/>
</dbReference>
<dbReference type="Gene3D" id="1.10.357.10">
    <property type="entry name" value="Tetracycline Repressor, domain 2"/>
    <property type="match status" value="1"/>
</dbReference>
<name>A0ABT0ZXR9_9PSEU</name>
<accession>A0ABT0ZXR9</accession>
<organism evidence="4 5">
    <name type="scientific">Pseudonocardia humida</name>
    <dbReference type="NCBI Taxonomy" id="2800819"/>
    <lineage>
        <taxon>Bacteria</taxon>
        <taxon>Bacillati</taxon>
        <taxon>Actinomycetota</taxon>
        <taxon>Actinomycetes</taxon>
        <taxon>Pseudonocardiales</taxon>
        <taxon>Pseudonocardiaceae</taxon>
        <taxon>Pseudonocardia</taxon>
    </lineage>
</organism>
<feature type="domain" description="HTH tetR-type" evidence="3">
    <location>
        <begin position="20"/>
        <end position="80"/>
    </location>
</feature>
<dbReference type="InterPro" id="IPR009057">
    <property type="entry name" value="Homeodomain-like_sf"/>
</dbReference>
<evidence type="ECO:0000313" key="5">
    <source>
        <dbReference type="Proteomes" id="UP001165283"/>
    </source>
</evidence>
<evidence type="ECO:0000313" key="4">
    <source>
        <dbReference type="EMBL" id="MCO1655521.1"/>
    </source>
</evidence>
<dbReference type="InterPro" id="IPR050109">
    <property type="entry name" value="HTH-type_TetR-like_transc_reg"/>
</dbReference>
<dbReference type="Pfam" id="PF00440">
    <property type="entry name" value="TetR_N"/>
    <property type="match status" value="1"/>
</dbReference>
<reference evidence="4" key="1">
    <citation type="submission" date="2021-04" db="EMBL/GenBank/DDBJ databases">
        <title>Pseudonocardia sp. nov., isolated from sandy soil of mangrove forest.</title>
        <authorList>
            <person name="Zan Z."/>
            <person name="Huang R."/>
            <person name="Liu W."/>
        </authorList>
    </citation>
    <scope>NUCLEOTIDE SEQUENCE</scope>
    <source>
        <strain evidence="4">S2-4</strain>
    </source>
</reference>
<dbReference type="PRINTS" id="PR00455">
    <property type="entry name" value="HTHTETR"/>
</dbReference>
<dbReference type="SUPFAM" id="SSF46689">
    <property type="entry name" value="Homeodomain-like"/>
    <property type="match status" value="1"/>
</dbReference>
<proteinExistence type="predicted"/>
<dbReference type="SUPFAM" id="SSF48498">
    <property type="entry name" value="Tetracyclin repressor-like, C-terminal domain"/>
    <property type="match status" value="1"/>
</dbReference>
<dbReference type="RefSeq" id="WP_252437377.1">
    <property type="nucleotide sequence ID" value="NZ_JAGSOV010000023.1"/>
</dbReference>
<comment type="caution">
    <text evidence="4">The sequence shown here is derived from an EMBL/GenBank/DDBJ whole genome shotgun (WGS) entry which is preliminary data.</text>
</comment>
<dbReference type="PANTHER" id="PTHR30055">
    <property type="entry name" value="HTH-TYPE TRANSCRIPTIONAL REGULATOR RUTR"/>
    <property type="match status" value="1"/>
</dbReference>
<evidence type="ECO:0000256" key="2">
    <source>
        <dbReference type="PROSITE-ProRule" id="PRU00335"/>
    </source>
</evidence>
<keyword evidence="1 2" id="KW-0238">DNA-binding</keyword>
<protein>
    <submittedName>
        <fullName evidence="4">TetR/AcrR family transcriptional regulator</fullName>
    </submittedName>
</protein>
<dbReference type="InterPro" id="IPR001647">
    <property type="entry name" value="HTH_TetR"/>
</dbReference>
<sequence>MSSAEPARLDGRLSGRVPRAVRERQLLDIAEKLFVRHGYDGTSIEDVARAAGVTRPVVYEHHGDKDGLFVACVRRARREFEQALATATAGAADADVPALLGQGAELFFARLQRDPRRCALLLTTGSGPLGERLADLRDGTVDRVAALIAVHAPELTDPAVRAAAARVVVGAAEELARWWLRSPDVPRERVVEHFRTFVTPGLLAAIGAARAPGPPRARSARG</sequence>
<dbReference type="InterPro" id="IPR041669">
    <property type="entry name" value="TetR_C_15"/>
</dbReference>
<gene>
    <name evidence="4" type="ORF">KDL28_10695</name>
</gene>
<dbReference type="PANTHER" id="PTHR30055:SF146">
    <property type="entry name" value="HTH-TYPE TRANSCRIPTIONAL DUAL REGULATOR CECR"/>
    <property type="match status" value="1"/>
</dbReference>
<evidence type="ECO:0000256" key="1">
    <source>
        <dbReference type="ARBA" id="ARBA00023125"/>
    </source>
</evidence>
<dbReference type="Proteomes" id="UP001165283">
    <property type="component" value="Unassembled WGS sequence"/>
</dbReference>